<accession>A0ABR3H0N3</accession>
<evidence type="ECO:0000259" key="2">
    <source>
        <dbReference type="Pfam" id="PF00899"/>
    </source>
</evidence>
<evidence type="ECO:0000256" key="1">
    <source>
        <dbReference type="SAM" id="Coils"/>
    </source>
</evidence>
<evidence type="ECO:0000313" key="4">
    <source>
        <dbReference type="Proteomes" id="UP001549920"/>
    </source>
</evidence>
<keyword evidence="1" id="KW-0175">Coiled coil</keyword>
<reference evidence="3 4" key="1">
    <citation type="submission" date="2024-06" db="EMBL/GenBank/DDBJ databases">
        <title>A chromosome-level genome assembly of beet webworm, Loxostege sticticalis.</title>
        <authorList>
            <person name="Zhang Y."/>
        </authorList>
    </citation>
    <scope>NUCLEOTIDE SEQUENCE [LARGE SCALE GENOMIC DNA]</scope>
    <source>
        <strain evidence="3">AQ026</strain>
        <tissue evidence="3">Whole body</tissue>
    </source>
</reference>
<name>A0ABR3H0N3_LOXSC</name>
<dbReference type="InterPro" id="IPR035985">
    <property type="entry name" value="Ubiquitin-activating_enz"/>
</dbReference>
<dbReference type="InterPro" id="IPR045886">
    <property type="entry name" value="ThiF/MoeB/HesA"/>
</dbReference>
<dbReference type="PANTHER" id="PTHR10953:SF102">
    <property type="entry name" value="ADENYLYLTRANSFERASE AND SULFURTRANSFERASE MOCS3"/>
    <property type="match status" value="1"/>
</dbReference>
<dbReference type="Pfam" id="PF00899">
    <property type="entry name" value="ThiF"/>
    <property type="match status" value="1"/>
</dbReference>
<evidence type="ECO:0000313" key="3">
    <source>
        <dbReference type="EMBL" id="KAL0858362.1"/>
    </source>
</evidence>
<feature type="domain" description="THIF-type NAD/FAD binding fold" evidence="2">
    <location>
        <begin position="68"/>
        <end position="316"/>
    </location>
</feature>
<protein>
    <recommendedName>
        <fullName evidence="2">THIF-type NAD/FAD binding fold domain-containing protein</fullName>
    </recommendedName>
</protein>
<organism evidence="3 4">
    <name type="scientific">Loxostege sticticalis</name>
    <name type="common">Beet webworm moth</name>
    <dbReference type="NCBI Taxonomy" id="481309"/>
    <lineage>
        <taxon>Eukaryota</taxon>
        <taxon>Metazoa</taxon>
        <taxon>Ecdysozoa</taxon>
        <taxon>Arthropoda</taxon>
        <taxon>Hexapoda</taxon>
        <taxon>Insecta</taxon>
        <taxon>Pterygota</taxon>
        <taxon>Neoptera</taxon>
        <taxon>Endopterygota</taxon>
        <taxon>Lepidoptera</taxon>
        <taxon>Glossata</taxon>
        <taxon>Ditrysia</taxon>
        <taxon>Pyraloidea</taxon>
        <taxon>Crambidae</taxon>
        <taxon>Pyraustinae</taxon>
        <taxon>Loxostege</taxon>
    </lineage>
</organism>
<dbReference type="NCBIfam" id="NF004281">
    <property type="entry name" value="PRK05690.1"/>
    <property type="match status" value="1"/>
</dbReference>
<dbReference type="InterPro" id="IPR000594">
    <property type="entry name" value="ThiF_NAD_FAD-bd"/>
</dbReference>
<dbReference type="PANTHER" id="PTHR10953">
    <property type="entry name" value="UBIQUITIN-ACTIVATING ENZYME E1"/>
    <property type="match status" value="1"/>
</dbReference>
<dbReference type="EMBL" id="JBEUOH010000030">
    <property type="protein sequence ID" value="KAL0858362.1"/>
    <property type="molecule type" value="Genomic_DNA"/>
</dbReference>
<dbReference type="Proteomes" id="UP001549920">
    <property type="component" value="Unassembled WGS sequence"/>
</dbReference>
<dbReference type="CDD" id="cd00757">
    <property type="entry name" value="ThiF_MoeB_HesA_family"/>
    <property type="match status" value="1"/>
</dbReference>
<proteinExistence type="predicted"/>
<keyword evidence="4" id="KW-1185">Reference proteome</keyword>
<sequence length="633" mass="71569">MDRLSSLENEIASLRKTLQEKEHELYELRKEFTLQQISTEPNYQQCDVNNISKTNIGDKLTKLDIMRYSRQILLPDIGVSGQEKLCAAKVLVVGAGGLGCPAALYLAGAGVGQIGIVDYDTVDLTNIHRQVLHGEGDQHVSKAESAANSLRSINSHIKIVPYNIQMDSTNALEIASKYDVILDCTDNVPTRYLLNDACALTKLPLISGSALKMEGQLTIYGYRATKNPNEKDQSYIGPCYRCVFPTPPPPETVGSCSANGVAGPVPGVIGSLQALEAIKLIVGQTHEKLLVERMLLFDGEDMTFRTVKLRGRASACAACSDTPTISRLIDYTAFCKAQATEKKKQDSRLKSELRKLEKEKRMTGQSYYGFRISNVSADRRKWVQDVPKSERKIGPPCSSEYCAKGKARCCSEFNEEKRKEIFKYFWNDLDWKGKKDFVRNLVDTVPPKRRRLKHKGDISRKGDSKLYHLNYDNQKKPVCRIMFLNTLGIKEAMVRCWLINEDKPKSPKKPVKSLNANSYIDNLPKIPPKCQYCRNSGSDIKYINIDCIKNQYQLYNQYAKDMRSKNISPASRKTFSKVISMKNIKIFKPKNENDVCDIVSQHNVLPSINNYQNLEPGKEIEQSDVGYYYNNQW</sequence>
<comment type="caution">
    <text evidence="3">The sequence shown here is derived from an EMBL/GenBank/DDBJ whole genome shotgun (WGS) entry which is preliminary data.</text>
</comment>
<feature type="coiled-coil region" evidence="1">
    <location>
        <begin position="4"/>
        <end position="31"/>
    </location>
</feature>
<gene>
    <name evidence="3" type="ORF">ABMA27_012245</name>
</gene>
<dbReference type="SUPFAM" id="SSF69572">
    <property type="entry name" value="Activating enzymes of the ubiquitin-like proteins"/>
    <property type="match status" value="1"/>
</dbReference>
<dbReference type="Gene3D" id="3.40.50.720">
    <property type="entry name" value="NAD(P)-binding Rossmann-like Domain"/>
    <property type="match status" value="1"/>
</dbReference>